<accession>A0A0A9YVU0</accession>
<feature type="region of interest" description="Disordered" evidence="1">
    <location>
        <begin position="63"/>
        <end position="122"/>
    </location>
</feature>
<protein>
    <submittedName>
        <fullName evidence="3">Midasin</fullName>
    </submittedName>
</protein>
<feature type="compositionally biased region" description="Acidic residues" evidence="1">
    <location>
        <begin position="309"/>
        <end position="400"/>
    </location>
</feature>
<gene>
    <name evidence="3" type="primary">MDN1_6</name>
    <name evidence="3" type="ORF">CM83_44432</name>
</gene>
<reference evidence="3" key="1">
    <citation type="journal article" date="2014" name="PLoS ONE">
        <title>Transcriptome-Based Identification of ABC Transporters in the Western Tarnished Plant Bug Lygus hesperus.</title>
        <authorList>
            <person name="Hull J.J."/>
            <person name="Chaney K."/>
            <person name="Geib S.M."/>
            <person name="Fabrick J.A."/>
            <person name="Brent C.S."/>
            <person name="Walsh D."/>
            <person name="Lavine L.C."/>
        </authorList>
    </citation>
    <scope>NUCLEOTIDE SEQUENCE</scope>
</reference>
<evidence type="ECO:0000256" key="2">
    <source>
        <dbReference type="SAM" id="SignalP"/>
    </source>
</evidence>
<feature type="region of interest" description="Disordered" evidence="1">
    <location>
        <begin position="244"/>
        <end position="403"/>
    </location>
</feature>
<feature type="non-terminal residue" evidence="3">
    <location>
        <position position="447"/>
    </location>
</feature>
<feature type="compositionally biased region" description="Acidic residues" evidence="1">
    <location>
        <begin position="248"/>
        <end position="301"/>
    </location>
</feature>
<dbReference type="EMBL" id="GBHO01007853">
    <property type="protein sequence ID" value="JAG35751.1"/>
    <property type="molecule type" value="Transcribed_RNA"/>
</dbReference>
<evidence type="ECO:0000313" key="3">
    <source>
        <dbReference type="EMBL" id="JAG35751.1"/>
    </source>
</evidence>
<feature type="non-terminal residue" evidence="3">
    <location>
        <position position="1"/>
    </location>
</feature>
<feature type="signal peptide" evidence="2">
    <location>
        <begin position="1"/>
        <end position="25"/>
    </location>
</feature>
<feature type="compositionally biased region" description="Acidic residues" evidence="1">
    <location>
        <begin position="87"/>
        <end position="119"/>
    </location>
</feature>
<sequence length="447" mass="47990">LLNINMKLSTVEVLLLAAFITLASGAHIKRRAVTEDVGMKSGGGGGGGGGGFGGGQDGSGAGFGAGYGGNDDEEAGNFEDGQICENCNDEGGEGIEEEGGDEDESSDDGGKDDDMEAGGDDSCGSVLCVDLRKNELEKRNLRSSMKIPDLANEQPPIWFPNSKSQPKHYYYSSYSYLDGGHGDGIGEIEQAIGRPIQDISNIVTVIPWVFANNRGIQMKITPIYPEPIHSLVKTLMGSPLARFKRDEGTDEESSNDEQEESEENEEESETGEEEAQAEVREGEEEAGEGEDEGEIGGEEVGETPIEMTELFENESPNEEGLAEESLGEEENEEGIGREDEEEIGEEGGENEELGDTDQEMTEEGENLMREAEDEELEDQAEVQEEEEAIEEEEIDGEAGDEPINTGVEMEMLSAGSDGGAGEDYEQKVLPVEMKSNLGMDTDGMGRG</sequence>
<dbReference type="AlphaFoldDB" id="A0A0A9YVU0"/>
<keyword evidence="2" id="KW-0732">Signal</keyword>
<evidence type="ECO:0000256" key="1">
    <source>
        <dbReference type="SAM" id="MobiDB-lite"/>
    </source>
</evidence>
<organism evidence="3">
    <name type="scientific">Lygus hesperus</name>
    <name type="common">Western plant bug</name>
    <dbReference type="NCBI Taxonomy" id="30085"/>
    <lineage>
        <taxon>Eukaryota</taxon>
        <taxon>Metazoa</taxon>
        <taxon>Ecdysozoa</taxon>
        <taxon>Arthropoda</taxon>
        <taxon>Hexapoda</taxon>
        <taxon>Insecta</taxon>
        <taxon>Pterygota</taxon>
        <taxon>Neoptera</taxon>
        <taxon>Paraneoptera</taxon>
        <taxon>Hemiptera</taxon>
        <taxon>Heteroptera</taxon>
        <taxon>Panheteroptera</taxon>
        <taxon>Cimicomorpha</taxon>
        <taxon>Miridae</taxon>
        <taxon>Mirini</taxon>
        <taxon>Lygus</taxon>
    </lineage>
</organism>
<name>A0A0A9YVU0_LYGHE</name>
<proteinExistence type="predicted"/>
<reference evidence="3" key="2">
    <citation type="submission" date="2014-07" db="EMBL/GenBank/DDBJ databases">
        <authorList>
            <person name="Hull J."/>
        </authorList>
    </citation>
    <scope>NUCLEOTIDE SEQUENCE</scope>
</reference>
<feature type="chain" id="PRO_5002052430" evidence="2">
    <location>
        <begin position="26"/>
        <end position="447"/>
    </location>
</feature>